<accession>A0A1F6YCG1</accession>
<dbReference type="InterPro" id="IPR011060">
    <property type="entry name" value="RibuloseP-bd_barrel"/>
</dbReference>
<evidence type="ECO:0000313" key="4">
    <source>
        <dbReference type="Proteomes" id="UP000176826"/>
    </source>
</evidence>
<reference evidence="3 4" key="1">
    <citation type="journal article" date="2016" name="Nat. Commun.">
        <title>Thousands of microbial genomes shed light on interconnected biogeochemical processes in an aquifer system.</title>
        <authorList>
            <person name="Anantharaman K."/>
            <person name="Brown C.T."/>
            <person name="Hug L.A."/>
            <person name="Sharon I."/>
            <person name="Castelle C.J."/>
            <person name="Probst A.J."/>
            <person name="Thomas B.C."/>
            <person name="Singh A."/>
            <person name="Wilkins M.J."/>
            <person name="Karaoz U."/>
            <person name="Brodie E.L."/>
            <person name="Williams K.H."/>
            <person name="Hubbard S.S."/>
            <person name="Banfield J.F."/>
        </authorList>
    </citation>
    <scope>NUCLEOTIDE SEQUENCE [LARGE SCALE GENOMIC DNA]</scope>
</reference>
<name>A0A1F6YCG1_9BACT</name>
<comment type="caution">
    <text evidence="3">The sequence shown here is derived from an EMBL/GenBank/DDBJ whole genome shotgun (WGS) entry which is preliminary data.</text>
</comment>
<evidence type="ECO:0000256" key="1">
    <source>
        <dbReference type="ARBA" id="ARBA00022723"/>
    </source>
</evidence>
<dbReference type="Pfam" id="PF00834">
    <property type="entry name" value="Ribul_P_3_epim"/>
    <property type="match status" value="1"/>
</dbReference>
<dbReference type="Proteomes" id="UP000176826">
    <property type="component" value="Unassembled WGS sequence"/>
</dbReference>
<evidence type="ECO:0000256" key="2">
    <source>
        <dbReference type="ARBA" id="ARBA00023235"/>
    </source>
</evidence>
<sequence>MKSITPAILEKDFSEIKNKLTFLRGRAKCAHIDIQDGIFTEKPTWPFASGGFEDPDFQKIMNEEEGMPFWQEFDFEFDLMVADAVENFDIYMKLGPKRLIFHLPAQAGLGAQKNIEEFEHFLEGLDMYMRDNMEIGLAFKPSDDLSVVSRLSHKVDFLHCMGSDKIGFQGETFSEKALENIKFLKKNLPGIVISVDIGVNLENAKTILDAGADRLTVGSGMWKNPDPIGALETFQSLV</sequence>
<dbReference type="PANTHER" id="PTHR11749">
    <property type="entry name" value="RIBULOSE-5-PHOSPHATE-3-EPIMERASE"/>
    <property type="match status" value="1"/>
</dbReference>
<dbReference type="GO" id="GO:0046872">
    <property type="term" value="F:metal ion binding"/>
    <property type="evidence" value="ECO:0007669"/>
    <property type="project" value="UniProtKB-KW"/>
</dbReference>
<evidence type="ECO:0008006" key="5">
    <source>
        <dbReference type="Google" id="ProtNLM"/>
    </source>
</evidence>
<dbReference type="EMBL" id="MFVT01000014">
    <property type="protein sequence ID" value="OGJ04049.1"/>
    <property type="molecule type" value="Genomic_DNA"/>
</dbReference>
<keyword evidence="2" id="KW-0413">Isomerase</keyword>
<gene>
    <name evidence="3" type="ORF">A3F97_01455</name>
</gene>
<dbReference type="InterPro" id="IPR000056">
    <property type="entry name" value="Ribul_P_3_epim-like"/>
</dbReference>
<dbReference type="GO" id="GO:0016857">
    <property type="term" value="F:racemase and epimerase activity, acting on carbohydrates and derivatives"/>
    <property type="evidence" value="ECO:0007669"/>
    <property type="project" value="InterPro"/>
</dbReference>
<dbReference type="SUPFAM" id="SSF51366">
    <property type="entry name" value="Ribulose-phoshate binding barrel"/>
    <property type="match status" value="1"/>
</dbReference>
<organism evidence="3 4">
    <name type="scientific">Candidatus Nomurabacteria bacterium RIFCSPLOWO2_12_FULL_41_10</name>
    <dbReference type="NCBI Taxonomy" id="1801795"/>
    <lineage>
        <taxon>Bacteria</taxon>
        <taxon>Candidatus Nomuraibacteriota</taxon>
    </lineage>
</organism>
<proteinExistence type="predicted"/>
<dbReference type="Gene3D" id="3.20.20.70">
    <property type="entry name" value="Aldolase class I"/>
    <property type="match status" value="1"/>
</dbReference>
<dbReference type="InterPro" id="IPR013785">
    <property type="entry name" value="Aldolase_TIM"/>
</dbReference>
<evidence type="ECO:0000313" key="3">
    <source>
        <dbReference type="EMBL" id="OGJ04049.1"/>
    </source>
</evidence>
<protein>
    <recommendedName>
        <fullName evidence="5">Ribulose-phosphate 3-epimerase</fullName>
    </recommendedName>
</protein>
<dbReference type="GO" id="GO:0005975">
    <property type="term" value="P:carbohydrate metabolic process"/>
    <property type="evidence" value="ECO:0007669"/>
    <property type="project" value="InterPro"/>
</dbReference>
<keyword evidence="1" id="KW-0479">Metal-binding</keyword>
<dbReference type="AlphaFoldDB" id="A0A1F6YCG1"/>